<protein>
    <submittedName>
        <fullName evidence="1">Uncharacterized protein</fullName>
    </submittedName>
</protein>
<sequence length="236" mass="26248">MIKIKSFFPKKGRTLTTKPKTLKNVEINAKKISTQITEPIQFAKQIAEPITPKITSYSTIQNNELKQSEAIELTPRIFDDLPTLNPSQVPNTGLILFEKLTGDLLSKGYQITMQAFLNSIGFPFVAGNTIITPIYSSDQITLTQDFNVGHLKIDTTFLPVPLLDYFTIHSTSSTNSEQQSLLIDIKANPGQNFNIKIGNTTTVLDVIPEYNGIFYVSMNNLTGETIVTKLSNDDTK</sequence>
<organism evidence="1">
    <name type="scientific">uncultured Caudovirales phage</name>
    <dbReference type="NCBI Taxonomy" id="2100421"/>
    <lineage>
        <taxon>Viruses</taxon>
        <taxon>Duplodnaviria</taxon>
        <taxon>Heunggongvirae</taxon>
        <taxon>Uroviricota</taxon>
        <taxon>Caudoviricetes</taxon>
        <taxon>Peduoviridae</taxon>
        <taxon>Maltschvirus</taxon>
        <taxon>Maltschvirus maltsch</taxon>
    </lineage>
</organism>
<name>A0A6J5MIZ1_9CAUD</name>
<dbReference type="EMBL" id="LR796465">
    <property type="protein sequence ID" value="CAB4146568.1"/>
    <property type="molecule type" value="Genomic_DNA"/>
</dbReference>
<gene>
    <name evidence="1" type="ORF">UFOVP495_31</name>
</gene>
<evidence type="ECO:0000313" key="1">
    <source>
        <dbReference type="EMBL" id="CAB4146568.1"/>
    </source>
</evidence>
<accession>A0A6J5MIZ1</accession>
<proteinExistence type="predicted"/>
<reference evidence="1" key="1">
    <citation type="submission" date="2020-04" db="EMBL/GenBank/DDBJ databases">
        <authorList>
            <person name="Chiriac C."/>
            <person name="Salcher M."/>
            <person name="Ghai R."/>
            <person name="Kavagutti S V."/>
        </authorList>
    </citation>
    <scope>NUCLEOTIDE SEQUENCE</scope>
</reference>